<evidence type="ECO:0000313" key="12">
    <source>
        <dbReference type="EMBL" id="ELR14869.1"/>
    </source>
</evidence>
<feature type="binding site" evidence="7">
    <location>
        <position position="90"/>
    </location>
    <ligand>
        <name>NAD(+)</name>
        <dbReference type="ChEBI" id="CHEBI:57540"/>
    </ligand>
</feature>
<dbReference type="GO" id="GO:0005829">
    <property type="term" value="C:cytosol"/>
    <property type="evidence" value="ECO:0007669"/>
    <property type="project" value="TreeGrafter"/>
</dbReference>
<dbReference type="FunFam" id="1.10.1040.10:FF:000004">
    <property type="entry name" value="Glycerol-3-phosphate dehydrogenase [NAD(+)]"/>
    <property type="match status" value="1"/>
</dbReference>
<dbReference type="Proteomes" id="UP000011083">
    <property type="component" value="Unassembled WGS sequence"/>
</dbReference>
<dbReference type="NCBIfam" id="TIGR03376">
    <property type="entry name" value="glycerol3P_DH"/>
    <property type="match status" value="1"/>
</dbReference>
<feature type="binding site" evidence="7">
    <location>
        <position position="281"/>
    </location>
    <ligand>
        <name>NAD(+)</name>
        <dbReference type="ChEBI" id="CHEBI:57540"/>
    </ligand>
</feature>
<organism evidence="12 13">
    <name type="scientific">Acanthamoeba castellanii (strain ATCC 30010 / Neff)</name>
    <dbReference type="NCBI Taxonomy" id="1257118"/>
    <lineage>
        <taxon>Eukaryota</taxon>
        <taxon>Amoebozoa</taxon>
        <taxon>Discosea</taxon>
        <taxon>Longamoebia</taxon>
        <taxon>Centramoebida</taxon>
        <taxon>Acanthamoebidae</taxon>
        <taxon>Acanthamoeba</taxon>
    </lineage>
</organism>
<evidence type="ECO:0000256" key="3">
    <source>
        <dbReference type="ARBA" id="ARBA00023027"/>
    </source>
</evidence>
<dbReference type="InterPro" id="IPR006168">
    <property type="entry name" value="G3P_DH_NAD-dep"/>
</dbReference>
<dbReference type="SUPFAM" id="SSF51735">
    <property type="entry name" value="NAD(P)-binding Rossmann-fold domains"/>
    <property type="match status" value="1"/>
</dbReference>
<feature type="domain" description="Glycerol-3-phosphate dehydrogenase NAD-dependent C-terminal" evidence="11">
    <location>
        <begin position="177"/>
        <end position="300"/>
    </location>
</feature>
<dbReference type="PANTHER" id="PTHR11728:SF8">
    <property type="entry name" value="GLYCEROL-3-PHOSPHATE DEHYDROGENASE [NAD(+)]-RELATED"/>
    <property type="match status" value="1"/>
</dbReference>
<dbReference type="OrthoDB" id="10263760at2759"/>
<keyword evidence="13" id="KW-1185">Reference proteome</keyword>
<keyword evidence="3 7" id="KW-0520">NAD</keyword>
<dbReference type="InterPro" id="IPR036291">
    <property type="entry name" value="NAD(P)-bd_dom_sf"/>
</dbReference>
<comment type="similarity">
    <text evidence="1 8">Belongs to the NAD-dependent glycerol-3-phosphate dehydrogenase family.</text>
</comment>
<dbReference type="Gene3D" id="1.10.1040.10">
    <property type="entry name" value="N-(1-d-carboxylethyl)-l-norvaline Dehydrogenase, domain 2"/>
    <property type="match status" value="1"/>
</dbReference>
<dbReference type="InterPro" id="IPR013328">
    <property type="entry name" value="6PGD_dom2"/>
</dbReference>
<dbReference type="InterPro" id="IPR006109">
    <property type="entry name" value="G3P_DH_NAD-dep_C"/>
</dbReference>
<gene>
    <name evidence="12" type="ORF">ACA1_130840</name>
</gene>
<evidence type="ECO:0000256" key="6">
    <source>
        <dbReference type="PIRSR" id="PIRSR000114-2"/>
    </source>
</evidence>
<feature type="binding site" evidence="7">
    <location>
        <position position="34"/>
    </location>
    <ligand>
        <name>NAD(+)</name>
        <dbReference type="ChEBI" id="CHEBI:57540"/>
    </ligand>
</feature>
<evidence type="ECO:0000256" key="2">
    <source>
        <dbReference type="ARBA" id="ARBA00023002"/>
    </source>
</evidence>
<proteinExistence type="inferred from homology"/>
<evidence type="ECO:0000256" key="9">
    <source>
        <dbReference type="RuleBase" id="RU361243"/>
    </source>
</evidence>
<dbReference type="GeneID" id="14915461"/>
<dbReference type="SUPFAM" id="SSF48179">
    <property type="entry name" value="6-phosphogluconate dehydrogenase C-terminal domain-like"/>
    <property type="match status" value="1"/>
</dbReference>
<dbReference type="Pfam" id="PF01210">
    <property type="entry name" value="NAD_Gly3P_dh_N"/>
    <property type="match status" value="1"/>
</dbReference>
<dbReference type="Gene3D" id="3.40.50.720">
    <property type="entry name" value="NAD(P)-binding Rossmann-like Domain"/>
    <property type="match status" value="1"/>
</dbReference>
<evidence type="ECO:0000256" key="8">
    <source>
        <dbReference type="RuleBase" id="RU000437"/>
    </source>
</evidence>
<dbReference type="InterPro" id="IPR017751">
    <property type="entry name" value="G3P_DH_NAD-dep_euk"/>
</dbReference>
<protein>
    <recommendedName>
        <fullName evidence="9">Glycerol-3-phosphate dehydrogenase [NAD(+)]</fullName>
        <ecNumber evidence="9">1.1.1.8</ecNumber>
    </recommendedName>
</protein>
<evidence type="ECO:0000313" key="13">
    <source>
        <dbReference type="Proteomes" id="UP000011083"/>
    </source>
</evidence>
<dbReference type="GO" id="GO:0051287">
    <property type="term" value="F:NAD binding"/>
    <property type="evidence" value="ECO:0007669"/>
    <property type="project" value="UniProtKB-UniRule"/>
</dbReference>
<evidence type="ECO:0000256" key="5">
    <source>
        <dbReference type="PIRSR" id="PIRSR000114-1"/>
    </source>
</evidence>
<dbReference type="AlphaFoldDB" id="L8GNX8"/>
<dbReference type="RefSeq" id="XP_004336882.1">
    <property type="nucleotide sequence ID" value="XM_004336834.1"/>
</dbReference>
<evidence type="ECO:0000256" key="7">
    <source>
        <dbReference type="PIRSR" id="PIRSR000114-3"/>
    </source>
</evidence>
<feature type="binding site" evidence="7">
    <location>
        <position position="279"/>
    </location>
    <ligand>
        <name>NAD(+)</name>
        <dbReference type="ChEBI" id="CHEBI:57540"/>
    </ligand>
</feature>
<dbReference type="PRINTS" id="PR00077">
    <property type="entry name" value="GPDHDRGNASE"/>
</dbReference>
<feature type="binding site" evidence="7">
    <location>
        <position position="252"/>
    </location>
    <ligand>
        <name>NAD(+)</name>
        <dbReference type="ChEBI" id="CHEBI:57540"/>
    </ligand>
</feature>
<dbReference type="VEuPathDB" id="AmoebaDB:ACA1_130840"/>
<feature type="active site" description="Proton acceptor" evidence="5">
    <location>
        <position position="188"/>
    </location>
</feature>
<comment type="catalytic activity">
    <reaction evidence="4 9">
        <text>sn-glycerol 3-phosphate + NAD(+) = dihydroxyacetone phosphate + NADH + H(+)</text>
        <dbReference type="Rhea" id="RHEA:11092"/>
        <dbReference type="ChEBI" id="CHEBI:15378"/>
        <dbReference type="ChEBI" id="CHEBI:57540"/>
        <dbReference type="ChEBI" id="CHEBI:57597"/>
        <dbReference type="ChEBI" id="CHEBI:57642"/>
        <dbReference type="ChEBI" id="CHEBI:57945"/>
        <dbReference type="EC" id="1.1.1.8"/>
    </reaction>
</comment>
<dbReference type="PANTHER" id="PTHR11728">
    <property type="entry name" value="GLYCEROL-3-PHOSPHATE DEHYDROGENASE"/>
    <property type="match status" value="1"/>
</dbReference>
<dbReference type="GO" id="GO:0042803">
    <property type="term" value="F:protein homodimerization activity"/>
    <property type="evidence" value="ECO:0007669"/>
    <property type="project" value="InterPro"/>
</dbReference>
<dbReference type="EMBL" id="KB008043">
    <property type="protein sequence ID" value="ELR14869.1"/>
    <property type="molecule type" value="Genomic_DNA"/>
</dbReference>
<dbReference type="PROSITE" id="PS00957">
    <property type="entry name" value="NAD_G3PDH"/>
    <property type="match status" value="1"/>
</dbReference>
<feature type="binding site" evidence="6">
    <location>
        <position position="113"/>
    </location>
    <ligand>
        <name>substrate</name>
    </ligand>
</feature>
<keyword evidence="2 8" id="KW-0560">Oxidoreductase</keyword>
<dbReference type="InterPro" id="IPR008927">
    <property type="entry name" value="6-PGluconate_DH-like_C_sf"/>
</dbReference>
<reference evidence="12 13" key="1">
    <citation type="journal article" date="2013" name="Genome Biol.">
        <title>Genome of Acanthamoeba castellanii highlights extensive lateral gene transfer and early evolution of tyrosine kinase signaling.</title>
        <authorList>
            <person name="Clarke M."/>
            <person name="Lohan A.J."/>
            <person name="Liu B."/>
            <person name="Lagkouvardos I."/>
            <person name="Roy S."/>
            <person name="Zafar N."/>
            <person name="Bertelli C."/>
            <person name="Schilde C."/>
            <person name="Kianianmomeni A."/>
            <person name="Burglin T.R."/>
            <person name="Frech C."/>
            <person name="Turcotte B."/>
            <person name="Kopec K.O."/>
            <person name="Synnott J.M."/>
            <person name="Choo C."/>
            <person name="Paponov I."/>
            <person name="Finkler A."/>
            <person name="Soon Heng Tan C."/>
            <person name="Hutchins A.P."/>
            <person name="Weinmeier T."/>
            <person name="Rattei T."/>
            <person name="Chu J.S."/>
            <person name="Gimenez G."/>
            <person name="Irimia M."/>
            <person name="Rigden D.J."/>
            <person name="Fitzpatrick D.A."/>
            <person name="Lorenzo-Morales J."/>
            <person name="Bateman A."/>
            <person name="Chiu C.H."/>
            <person name="Tang P."/>
            <person name="Hegemann P."/>
            <person name="Fromm H."/>
            <person name="Raoult D."/>
            <person name="Greub G."/>
            <person name="Miranda-Saavedra D."/>
            <person name="Chen N."/>
            <person name="Nash P."/>
            <person name="Ginger M.L."/>
            <person name="Horn M."/>
            <person name="Schaap P."/>
            <person name="Caler L."/>
            <person name="Loftus B."/>
        </authorList>
    </citation>
    <scope>NUCLEOTIDE SEQUENCE [LARGE SCALE GENOMIC DNA]</scope>
    <source>
        <strain evidence="12 13">Neff</strain>
    </source>
</reference>
<dbReference type="GO" id="GO:0141152">
    <property type="term" value="F:glycerol-3-phosphate dehydrogenase (NAD+) activity"/>
    <property type="evidence" value="ECO:0007669"/>
    <property type="project" value="UniProtKB-UniRule"/>
</dbReference>
<dbReference type="OMA" id="YDTPPMD"/>
<accession>L8GNX8</accession>
<feature type="domain" description="Glycerol-3-phosphate dehydrogenase NAD-dependent N-terminal" evidence="10">
    <location>
        <begin position="32"/>
        <end position="156"/>
    </location>
</feature>
<evidence type="ECO:0000256" key="4">
    <source>
        <dbReference type="ARBA" id="ARBA00048683"/>
    </source>
</evidence>
<evidence type="ECO:0000259" key="11">
    <source>
        <dbReference type="Pfam" id="PF07479"/>
    </source>
</evidence>
<name>L8GNX8_ACACF</name>
<dbReference type="STRING" id="1257118.L8GNX8"/>
<evidence type="ECO:0000259" key="10">
    <source>
        <dbReference type="Pfam" id="PF01210"/>
    </source>
</evidence>
<dbReference type="Pfam" id="PF07479">
    <property type="entry name" value="NAD_Gly3P_dh_C"/>
    <property type="match status" value="1"/>
</dbReference>
<dbReference type="KEGG" id="acan:ACA1_130840"/>
<feature type="binding site" evidence="6">
    <location>
        <begin position="252"/>
        <end position="253"/>
    </location>
    <ligand>
        <name>substrate</name>
    </ligand>
</feature>
<sequence length="313" mass="33815">MMQACTASATLNGIAPAGGPLQVAIIGSGNWWVFEELVQGRKLTDIINTQHENVKYLPGIKLPANVVAEPDLLETVKDAHLLVWVLPHQFVGFTCKKVLGHIRPDAKAISLIKVGLAPPSTQLLGIDVSVLCGANIANEVAKGEFSEATIGYKDKEVGAVWKKLFHSPTFRVNTVDDVAGVEVCGALKNVVALGAGFCDGLGYSSNTKAAIIRCGLEEMRRFADTFFKNIKAQTFFESCGVADLIVTCFSGRNRKVSEAFVVTKKSFEELEKELLDGQKLQGTLTAQEVHEILEKRGLTLKHIIAFDESSASA</sequence>
<feature type="binding site" evidence="7">
    <location>
        <position position="137"/>
    </location>
    <ligand>
        <name>NAD(+)</name>
        <dbReference type="ChEBI" id="CHEBI:57540"/>
    </ligand>
</feature>
<dbReference type="InterPro" id="IPR011128">
    <property type="entry name" value="G3P_DH_NAD-dep_N"/>
</dbReference>
<evidence type="ECO:0000256" key="1">
    <source>
        <dbReference type="ARBA" id="ARBA00011009"/>
    </source>
</evidence>
<dbReference type="GO" id="GO:0005975">
    <property type="term" value="P:carbohydrate metabolic process"/>
    <property type="evidence" value="ECO:0007669"/>
    <property type="project" value="InterPro"/>
</dbReference>
<dbReference type="PIRSF" id="PIRSF000114">
    <property type="entry name" value="Glycerol-3-P_dh"/>
    <property type="match status" value="1"/>
</dbReference>
<dbReference type="EC" id="1.1.1.8" evidence="9"/>
<dbReference type="GO" id="GO:0046168">
    <property type="term" value="P:glycerol-3-phosphate catabolic process"/>
    <property type="evidence" value="ECO:0007669"/>
    <property type="project" value="UniProtKB-UniRule"/>
</dbReference>